<comment type="subcellular location">
    <subcellularLocation>
        <location evidence="1 6">Membrane</location>
        <topology evidence="1 6">Multi-pass membrane protein</topology>
    </subcellularLocation>
</comment>
<dbReference type="OMA" id="CNIADQP"/>
<dbReference type="Proteomes" id="UP000015104">
    <property type="component" value="Unassembled WGS sequence"/>
</dbReference>
<keyword evidence="5 6" id="KW-0472">Membrane</keyword>
<organism evidence="7 8">
    <name type="scientific">Tetranychus urticae</name>
    <name type="common">Two-spotted spider mite</name>
    <dbReference type="NCBI Taxonomy" id="32264"/>
    <lineage>
        <taxon>Eukaryota</taxon>
        <taxon>Metazoa</taxon>
        <taxon>Ecdysozoa</taxon>
        <taxon>Arthropoda</taxon>
        <taxon>Chelicerata</taxon>
        <taxon>Arachnida</taxon>
        <taxon>Acari</taxon>
        <taxon>Acariformes</taxon>
        <taxon>Trombidiformes</taxon>
        <taxon>Prostigmata</taxon>
        <taxon>Eleutherengona</taxon>
        <taxon>Raphignathae</taxon>
        <taxon>Tetranychoidea</taxon>
        <taxon>Tetranychidae</taxon>
        <taxon>Tetranychus</taxon>
    </lineage>
</organism>
<evidence type="ECO:0000313" key="7">
    <source>
        <dbReference type="EnsemblMetazoa" id="tetur30g01040.1"/>
    </source>
</evidence>
<evidence type="ECO:0000256" key="6">
    <source>
        <dbReference type="RuleBase" id="RU361218"/>
    </source>
</evidence>
<dbReference type="PROSITE" id="PS00421">
    <property type="entry name" value="TM4_1"/>
    <property type="match status" value="1"/>
</dbReference>
<dbReference type="eggNOG" id="KOG3882">
    <property type="taxonomic scope" value="Eukaryota"/>
</dbReference>
<dbReference type="OrthoDB" id="6366642at2759"/>
<evidence type="ECO:0000256" key="3">
    <source>
        <dbReference type="ARBA" id="ARBA00022692"/>
    </source>
</evidence>
<reference evidence="8" key="1">
    <citation type="submission" date="2011-08" db="EMBL/GenBank/DDBJ databases">
        <authorList>
            <person name="Rombauts S."/>
        </authorList>
    </citation>
    <scope>NUCLEOTIDE SEQUENCE</scope>
    <source>
        <strain evidence="8">London</strain>
    </source>
</reference>
<keyword evidence="4 6" id="KW-1133">Transmembrane helix</keyword>
<dbReference type="PIRSF" id="PIRSF002419">
    <property type="entry name" value="Tetraspanin"/>
    <property type="match status" value="1"/>
</dbReference>
<dbReference type="EMBL" id="CAEY01000867">
    <property type="status" value="NOT_ANNOTATED_CDS"/>
    <property type="molecule type" value="Genomic_DNA"/>
</dbReference>
<dbReference type="CDD" id="cd03127">
    <property type="entry name" value="tetraspanin_LEL"/>
    <property type="match status" value="1"/>
</dbReference>
<dbReference type="Pfam" id="PF00335">
    <property type="entry name" value="Tetraspanin"/>
    <property type="match status" value="1"/>
</dbReference>
<dbReference type="AlphaFoldDB" id="T1L0K5"/>
<accession>T1L0K5</accession>
<dbReference type="PRINTS" id="PR00259">
    <property type="entry name" value="TMFOUR"/>
</dbReference>
<dbReference type="HOGENOM" id="CLU_055524_0_0_1"/>
<evidence type="ECO:0000256" key="2">
    <source>
        <dbReference type="ARBA" id="ARBA00006840"/>
    </source>
</evidence>
<protein>
    <recommendedName>
        <fullName evidence="6">Tetraspanin</fullName>
    </recommendedName>
</protein>
<dbReference type="InterPro" id="IPR008952">
    <property type="entry name" value="Tetraspanin_EC2_sf"/>
</dbReference>
<dbReference type="KEGG" id="tut:107369167"/>
<evidence type="ECO:0000256" key="1">
    <source>
        <dbReference type="ARBA" id="ARBA00004141"/>
    </source>
</evidence>
<keyword evidence="3 6" id="KW-0812">Transmembrane</keyword>
<sequence>MVKGFTNSLIQCVLFTFNFVFVCFGVIIGVLGGYFLVKSTDFKQIIDTPDTGAIVVVLTGIAVFIISFLGCFGAVKENSCLLKMYCFCVGILSILIIGPLIIFMVYSVKLDEIMEKQLLTAFTEYRVNDPKKNSISAAIDTLHQTSKCCGYNGPAWWAANLPEFEDNTVPASCCSNQITIGLMNRPQNKCTIDQVKFTQGCEGELRTILKLFFNTMITSLLIIGLTLLIAAAIACILANAARAQ</sequence>
<dbReference type="Gene3D" id="1.10.1450.10">
    <property type="entry name" value="Tetraspanin"/>
    <property type="match status" value="1"/>
</dbReference>
<comment type="similarity">
    <text evidence="2 6">Belongs to the tetraspanin (TM4SF) family.</text>
</comment>
<dbReference type="InterPro" id="IPR000301">
    <property type="entry name" value="Tetraspanin_animals"/>
</dbReference>
<dbReference type="GO" id="GO:0005886">
    <property type="term" value="C:plasma membrane"/>
    <property type="evidence" value="ECO:0007669"/>
    <property type="project" value="TreeGrafter"/>
</dbReference>
<feature type="transmembrane region" description="Helical" evidence="6">
    <location>
        <begin position="84"/>
        <end position="106"/>
    </location>
</feature>
<evidence type="ECO:0000256" key="5">
    <source>
        <dbReference type="ARBA" id="ARBA00023136"/>
    </source>
</evidence>
<dbReference type="InterPro" id="IPR018499">
    <property type="entry name" value="Tetraspanin/Peripherin"/>
</dbReference>
<dbReference type="PANTHER" id="PTHR19282">
    <property type="entry name" value="TETRASPANIN"/>
    <property type="match status" value="1"/>
</dbReference>
<gene>
    <name evidence="7" type="primary">107369167</name>
</gene>
<keyword evidence="8" id="KW-1185">Reference proteome</keyword>
<evidence type="ECO:0000313" key="8">
    <source>
        <dbReference type="Proteomes" id="UP000015104"/>
    </source>
</evidence>
<name>T1L0K5_TETUR</name>
<dbReference type="SUPFAM" id="SSF48652">
    <property type="entry name" value="Tetraspanin"/>
    <property type="match status" value="1"/>
</dbReference>
<proteinExistence type="inferred from homology"/>
<evidence type="ECO:0000256" key="4">
    <source>
        <dbReference type="ARBA" id="ARBA00022989"/>
    </source>
</evidence>
<reference evidence="7" key="2">
    <citation type="submission" date="2015-06" db="UniProtKB">
        <authorList>
            <consortium name="EnsemblMetazoa"/>
        </authorList>
    </citation>
    <scope>IDENTIFICATION</scope>
</reference>
<feature type="transmembrane region" description="Helical" evidence="6">
    <location>
        <begin position="52"/>
        <end position="72"/>
    </location>
</feature>
<dbReference type="PANTHER" id="PTHR19282:SF544">
    <property type="entry name" value="TETRASPANIN"/>
    <property type="match status" value="1"/>
</dbReference>
<feature type="transmembrane region" description="Helical" evidence="6">
    <location>
        <begin position="216"/>
        <end position="241"/>
    </location>
</feature>
<dbReference type="InterPro" id="IPR018503">
    <property type="entry name" value="Tetraspanin_CS"/>
</dbReference>
<dbReference type="STRING" id="32264.T1L0K5"/>
<dbReference type="EnsemblMetazoa" id="tetur30g01040.1">
    <property type="protein sequence ID" value="tetur30g01040.1"/>
    <property type="gene ID" value="tetur30g01040"/>
</dbReference>
<feature type="transmembrane region" description="Helical" evidence="6">
    <location>
        <begin position="12"/>
        <end position="37"/>
    </location>
</feature>